<organism evidence="2 3">
    <name type="scientific">Mycobacterium bourgelatii</name>
    <dbReference type="NCBI Taxonomy" id="1273442"/>
    <lineage>
        <taxon>Bacteria</taxon>
        <taxon>Bacillati</taxon>
        <taxon>Actinomycetota</taxon>
        <taxon>Actinomycetes</taxon>
        <taxon>Mycobacteriales</taxon>
        <taxon>Mycobacteriaceae</taxon>
        <taxon>Mycobacterium</taxon>
    </lineage>
</organism>
<comment type="caution">
    <text evidence="2">The sequence shown here is derived from an EMBL/GenBank/DDBJ whole genome shotgun (WGS) entry which is preliminary data.</text>
</comment>
<dbReference type="Proteomes" id="UP000465360">
    <property type="component" value="Unassembled WGS sequence"/>
</dbReference>
<dbReference type="InterPro" id="IPR052336">
    <property type="entry name" value="MlaD_Phospholipid_Transporter"/>
</dbReference>
<evidence type="ECO:0000313" key="2">
    <source>
        <dbReference type="EMBL" id="GFG93149.1"/>
    </source>
</evidence>
<dbReference type="EMBL" id="BLKZ01000002">
    <property type="protein sequence ID" value="GFG93149.1"/>
    <property type="molecule type" value="Genomic_DNA"/>
</dbReference>
<dbReference type="InterPro" id="IPR003399">
    <property type="entry name" value="Mce/MlaD"/>
</dbReference>
<proteinExistence type="predicted"/>
<dbReference type="AlphaFoldDB" id="A0A7I9YWP2"/>
<evidence type="ECO:0000259" key="1">
    <source>
        <dbReference type="Pfam" id="PF02470"/>
    </source>
</evidence>
<dbReference type="PANTHER" id="PTHR33371:SF4">
    <property type="entry name" value="INTERMEMBRANE PHOSPHOLIPID TRANSPORT SYSTEM BINDING PROTEIN MLAD"/>
    <property type="match status" value="1"/>
</dbReference>
<dbReference type="PANTHER" id="PTHR33371">
    <property type="entry name" value="INTERMEMBRANE PHOSPHOLIPID TRANSPORT SYSTEM BINDING PROTEIN MLAD-RELATED"/>
    <property type="match status" value="1"/>
</dbReference>
<keyword evidence="3" id="KW-1185">Reference proteome</keyword>
<accession>A0A7I9YWP2</accession>
<sequence length="377" mass="39800">MTRKRVVIAVVVAVALIAAGVTGAKLVLPKMDDTKAMCAEFTDAVGLYPGNKVQLLGIEVGGVTAVTNKPDFVQVDFTVPKDLDLPADVGAVTYSQSIVTDRHVELTKPYSGGPKFTGSQCIKLESTKTPLGISETFAAADNLVDTLLDTPPGTDPSKSPGAQAINDTLRVVSRSLEGTGTELNQTLRDLVTIIGDPNLADAHTRELVDNGELLTSTLLQNWGNVATALVTLPGSLAMIEGLADGFGSALHDLAHALPILVDALNRFAPRVYHNITDKLIPWVRDILNAYTPNIVGTINSWPQFTNWLADTVEPSWGTHHVPYVPPQVSVSPPQVSAICGLLRERHTPGSEAACAPGTASDPVTLGLTDLILGNALS</sequence>
<gene>
    <name evidence="2" type="ORF">MBOU_51910</name>
</gene>
<name>A0A7I9YWP2_MYCBU</name>
<dbReference type="GO" id="GO:0005576">
    <property type="term" value="C:extracellular region"/>
    <property type="evidence" value="ECO:0007669"/>
    <property type="project" value="TreeGrafter"/>
</dbReference>
<feature type="domain" description="Mce/MlaD" evidence="1">
    <location>
        <begin position="37"/>
        <end position="108"/>
    </location>
</feature>
<dbReference type="RefSeq" id="WP_163718989.1">
    <property type="nucleotide sequence ID" value="NZ_BLKZ01000002.1"/>
</dbReference>
<dbReference type="Pfam" id="PF02470">
    <property type="entry name" value="MlaD"/>
    <property type="match status" value="1"/>
</dbReference>
<reference evidence="2 3" key="1">
    <citation type="journal article" date="2019" name="Emerg. Microbes Infect.">
        <title>Comprehensive subspecies identification of 175 nontuberculous mycobacteria species based on 7547 genomic profiles.</title>
        <authorList>
            <person name="Matsumoto Y."/>
            <person name="Kinjo T."/>
            <person name="Motooka D."/>
            <person name="Nabeya D."/>
            <person name="Jung N."/>
            <person name="Uechi K."/>
            <person name="Horii T."/>
            <person name="Iida T."/>
            <person name="Fujita J."/>
            <person name="Nakamura S."/>
        </authorList>
    </citation>
    <scope>NUCLEOTIDE SEQUENCE [LARGE SCALE GENOMIC DNA]</scope>
    <source>
        <strain evidence="2 3">JCM 30725</strain>
    </source>
</reference>
<evidence type="ECO:0000313" key="3">
    <source>
        <dbReference type="Proteomes" id="UP000465360"/>
    </source>
</evidence>
<protein>
    <submittedName>
        <fullName evidence="2">Putative Mce family protein</fullName>
    </submittedName>
</protein>